<dbReference type="AlphaFoldDB" id="A0A2K8KQY0"/>
<evidence type="ECO:0000256" key="4">
    <source>
        <dbReference type="ARBA" id="ARBA00022840"/>
    </source>
</evidence>
<dbReference type="KEGG" id="rfo:REIFOR_02013"/>
<evidence type="ECO:0000256" key="1">
    <source>
        <dbReference type="ARBA" id="ARBA00022448"/>
    </source>
</evidence>
<dbReference type="GO" id="GO:0017004">
    <property type="term" value="P:cytochrome complex assembly"/>
    <property type="evidence" value="ECO:0007669"/>
    <property type="project" value="UniProtKB-KW"/>
</dbReference>
<organism evidence="8 9">
    <name type="scientific">Reinekea forsetii</name>
    <dbReference type="NCBI Taxonomy" id="1336806"/>
    <lineage>
        <taxon>Bacteria</taxon>
        <taxon>Pseudomonadati</taxon>
        <taxon>Pseudomonadota</taxon>
        <taxon>Gammaproteobacteria</taxon>
        <taxon>Oceanospirillales</taxon>
        <taxon>Saccharospirillaceae</taxon>
        <taxon>Reinekea</taxon>
    </lineage>
</organism>
<dbReference type="SUPFAM" id="SSF52540">
    <property type="entry name" value="P-loop containing nucleoside triphosphate hydrolases"/>
    <property type="match status" value="1"/>
</dbReference>
<dbReference type="PANTHER" id="PTHR43499">
    <property type="entry name" value="ABC TRANSPORTER I FAMILY MEMBER 1"/>
    <property type="match status" value="1"/>
</dbReference>
<name>A0A2K8KQY0_9GAMM</name>
<keyword evidence="3" id="KW-0201">Cytochrome c-type biogenesis</keyword>
<dbReference type="InterPro" id="IPR005895">
    <property type="entry name" value="ABC_transptr_haem_export_CcmA"/>
</dbReference>
<dbReference type="InterPro" id="IPR003439">
    <property type="entry name" value="ABC_transporter-like_ATP-bd"/>
</dbReference>
<dbReference type="NCBIfam" id="TIGR01189">
    <property type="entry name" value="ccmA"/>
    <property type="match status" value="1"/>
</dbReference>
<dbReference type="InterPro" id="IPR003593">
    <property type="entry name" value="AAA+_ATPase"/>
</dbReference>
<sequence length="209" mass="22957">MPELLKAADLFCERDERILFADLSFAVDQGEILHIQGANGAGKTTLLRRLVGLSWVVEGNVTWHAPVADGDALDGNRFWYLAHRPAVTLLQTPLENLAFAMALHNQVLAPEALWQALSTVGLRGYEDVPAHSLSAGQQRRVSLARLYLDLPEVRLWLLDEPFTALDASAVNQLEQRIVSFAEQGGTVIMTSHHGLHHAAVRPLHIGAPL</sequence>
<dbReference type="PANTHER" id="PTHR43499:SF1">
    <property type="entry name" value="ABC TRANSPORTER I FAMILY MEMBER 1"/>
    <property type="match status" value="1"/>
</dbReference>
<keyword evidence="6" id="KW-0472">Membrane</keyword>
<dbReference type="OrthoDB" id="9800654at2"/>
<evidence type="ECO:0000313" key="8">
    <source>
        <dbReference type="EMBL" id="ATX77148.1"/>
    </source>
</evidence>
<dbReference type="InterPro" id="IPR027417">
    <property type="entry name" value="P-loop_NTPase"/>
</dbReference>
<dbReference type="Pfam" id="PF00005">
    <property type="entry name" value="ABC_tran"/>
    <property type="match status" value="1"/>
</dbReference>
<evidence type="ECO:0000256" key="6">
    <source>
        <dbReference type="ARBA" id="ARBA00023136"/>
    </source>
</evidence>
<keyword evidence="1" id="KW-0813">Transport</keyword>
<reference evidence="8 9" key="1">
    <citation type="journal article" date="2017" name="Environ. Microbiol.">
        <title>Genomic and physiological analyses of 'Reinekea forsetii' reveal a versatile opportunistic lifestyle during spring algae blooms.</title>
        <authorList>
            <person name="Avci B."/>
            <person name="Hahnke R.L."/>
            <person name="Chafee M."/>
            <person name="Fischer T."/>
            <person name="Gruber-Vodicka H."/>
            <person name="Tegetmeyer H.E."/>
            <person name="Harder J."/>
            <person name="Fuchs B.M."/>
            <person name="Amann R.I."/>
            <person name="Teeling H."/>
        </authorList>
    </citation>
    <scope>NUCLEOTIDE SEQUENCE [LARGE SCALE GENOMIC DNA]</scope>
    <source>
        <strain evidence="8 9">Hel1_31_D35</strain>
    </source>
</reference>
<dbReference type="RefSeq" id="WP_100257429.1">
    <property type="nucleotide sequence ID" value="NZ_CP011797.1"/>
</dbReference>
<keyword evidence="2" id="KW-0547">Nucleotide-binding</keyword>
<dbReference type="EMBL" id="CP011797">
    <property type="protein sequence ID" value="ATX77148.1"/>
    <property type="molecule type" value="Genomic_DNA"/>
</dbReference>
<dbReference type="NCBIfam" id="NF010061">
    <property type="entry name" value="PRK13538.1"/>
    <property type="match status" value="1"/>
</dbReference>
<dbReference type="Gene3D" id="3.40.50.300">
    <property type="entry name" value="P-loop containing nucleotide triphosphate hydrolases"/>
    <property type="match status" value="1"/>
</dbReference>
<protein>
    <submittedName>
        <fullName evidence="8">ABC transporter involved in cytochrome c biogenesis, ATPase component CcmA</fullName>
    </submittedName>
</protein>
<evidence type="ECO:0000313" key="9">
    <source>
        <dbReference type="Proteomes" id="UP000229757"/>
    </source>
</evidence>
<evidence type="ECO:0000256" key="2">
    <source>
        <dbReference type="ARBA" id="ARBA00022741"/>
    </source>
</evidence>
<keyword evidence="9" id="KW-1185">Reference proteome</keyword>
<dbReference type="InterPro" id="IPR017871">
    <property type="entry name" value="ABC_transporter-like_CS"/>
</dbReference>
<evidence type="ECO:0000256" key="3">
    <source>
        <dbReference type="ARBA" id="ARBA00022748"/>
    </source>
</evidence>
<accession>A0A2K8KQY0</accession>
<dbReference type="GO" id="GO:0005524">
    <property type="term" value="F:ATP binding"/>
    <property type="evidence" value="ECO:0007669"/>
    <property type="project" value="UniProtKB-KW"/>
</dbReference>
<dbReference type="Proteomes" id="UP000229757">
    <property type="component" value="Chromosome"/>
</dbReference>
<gene>
    <name evidence="8" type="primary">ccmA</name>
    <name evidence="8" type="ORF">REIFOR_02013</name>
</gene>
<dbReference type="SMART" id="SM00382">
    <property type="entry name" value="AAA"/>
    <property type="match status" value="1"/>
</dbReference>
<keyword evidence="5" id="KW-1278">Translocase</keyword>
<dbReference type="PROSITE" id="PS00211">
    <property type="entry name" value="ABC_TRANSPORTER_1"/>
    <property type="match status" value="1"/>
</dbReference>
<dbReference type="GO" id="GO:0022857">
    <property type="term" value="F:transmembrane transporter activity"/>
    <property type="evidence" value="ECO:0007669"/>
    <property type="project" value="InterPro"/>
</dbReference>
<evidence type="ECO:0000256" key="5">
    <source>
        <dbReference type="ARBA" id="ARBA00022967"/>
    </source>
</evidence>
<dbReference type="GO" id="GO:0016887">
    <property type="term" value="F:ATP hydrolysis activity"/>
    <property type="evidence" value="ECO:0007669"/>
    <property type="project" value="InterPro"/>
</dbReference>
<proteinExistence type="predicted"/>
<dbReference type="PROSITE" id="PS50893">
    <property type="entry name" value="ABC_TRANSPORTER_2"/>
    <property type="match status" value="1"/>
</dbReference>
<keyword evidence="4" id="KW-0067">ATP-binding</keyword>
<evidence type="ECO:0000259" key="7">
    <source>
        <dbReference type="PROSITE" id="PS50893"/>
    </source>
</evidence>
<feature type="domain" description="ABC transporter" evidence="7">
    <location>
        <begin position="5"/>
        <end position="207"/>
    </location>
</feature>